<dbReference type="Gramene" id="QL06p019586:mrna">
    <property type="protein sequence ID" value="QL06p019586:mrna"/>
    <property type="gene ID" value="QL06p019586"/>
</dbReference>
<keyword evidence="2" id="KW-0472">Membrane</keyword>
<feature type="transmembrane region" description="Helical" evidence="2">
    <location>
        <begin position="6"/>
        <end position="28"/>
    </location>
</feature>
<reference evidence="3" key="2">
    <citation type="submission" date="2021-01" db="UniProtKB">
        <authorList>
            <consortium name="EnsemblPlants"/>
        </authorList>
    </citation>
    <scope>IDENTIFICATION</scope>
</reference>
<keyword evidence="2" id="KW-0812">Transmembrane</keyword>
<evidence type="ECO:0000256" key="1">
    <source>
        <dbReference type="SAM" id="MobiDB-lite"/>
    </source>
</evidence>
<feature type="region of interest" description="Disordered" evidence="1">
    <location>
        <begin position="155"/>
        <end position="174"/>
    </location>
</feature>
<keyword evidence="2" id="KW-1133">Transmembrane helix</keyword>
<name>A0A7N2LW61_QUELO</name>
<sequence>MLVGLFIPISNLILYTITGAAITIKFNILPQYSLQKLFQDLSLGDRQLFFEISIVGLTQSLSPDDIGHLSLPSDSGLPIDITNGSELVLDLTQQLVMERQSPLVPRDIGWHLSLPSDSGLPFPMDVTNGSGLGFRFDSTICDGFDLGSLSMAYPSVNNDSNFNQNPQSKHRRTS</sequence>
<evidence type="ECO:0000313" key="4">
    <source>
        <dbReference type="Proteomes" id="UP000594261"/>
    </source>
</evidence>
<evidence type="ECO:0000313" key="3">
    <source>
        <dbReference type="EnsemblPlants" id="QL06p019586:mrna"/>
    </source>
</evidence>
<dbReference type="InParanoid" id="A0A7N2LW61"/>
<organism evidence="3 4">
    <name type="scientific">Quercus lobata</name>
    <name type="common">Valley oak</name>
    <dbReference type="NCBI Taxonomy" id="97700"/>
    <lineage>
        <taxon>Eukaryota</taxon>
        <taxon>Viridiplantae</taxon>
        <taxon>Streptophyta</taxon>
        <taxon>Embryophyta</taxon>
        <taxon>Tracheophyta</taxon>
        <taxon>Spermatophyta</taxon>
        <taxon>Magnoliopsida</taxon>
        <taxon>eudicotyledons</taxon>
        <taxon>Gunneridae</taxon>
        <taxon>Pentapetalae</taxon>
        <taxon>rosids</taxon>
        <taxon>fabids</taxon>
        <taxon>Fagales</taxon>
        <taxon>Fagaceae</taxon>
        <taxon>Quercus</taxon>
    </lineage>
</organism>
<reference evidence="3 4" key="1">
    <citation type="journal article" date="2016" name="G3 (Bethesda)">
        <title>First Draft Assembly and Annotation of the Genome of a California Endemic Oak Quercus lobata Nee (Fagaceae).</title>
        <authorList>
            <person name="Sork V.L."/>
            <person name="Fitz-Gibbon S.T."/>
            <person name="Puiu D."/>
            <person name="Crepeau M."/>
            <person name="Gugger P.F."/>
            <person name="Sherman R."/>
            <person name="Stevens K."/>
            <person name="Langley C.H."/>
            <person name="Pellegrini M."/>
            <person name="Salzberg S.L."/>
        </authorList>
    </citation>
    <scope>NUCLEOTIDE SEQUENCE [LARGE SCALE GENOMIC DNA]</scope>
    <source>
        <strain evidence="3 4">cv. SW786</strain>
    </source>
</reference>
<feature type="compositionally biased region" description="Polar residues" evidence="1">
    <location>
        <begin position="155"/>
        <end position="167"/>
    </location>
</feature>
<keyword evidence="4" id="KW-1185">Reference proteome</keyword>
<dbReference type="EnsemblPlants" id="QL06p019586:mrna">
    <property type="protein sequence ID" value="QL06p019586:mrna"/>
    <property type="gene ID" value="QL06p019586"/>
</dbReference>
<protein>
    <submittedName>
        <fullName evidence="3">Uncharacterized protein</fullName>
    </submittedName>
</protein>
<dbReference type="AlphaFoldDB" id="A0A7N2LW61"/>
<accession>A0A7N2LW61</accession>
<dbReference type="Proteomes" id="UP000594261">
    <property type="component" value="Chromosome 6"/>
</dbReference>
<proteinExistence type="predicted"/>
<dbReference type="EMBL" id="LRBV02000006">
    <property type="status" value="NOT_ANNOTATED_CDS"/>
    <property type="molecule type" value="Genomic_DNA"/>
</dbReference>
<evidence type="ECO:0000256" key="2">
    <source>
        <dbReference type="SAM" id="Phobius"/>
    </source>
</evidence>